<name>A0A3N4HR64_ASCIM</name>
<evidence type="ECO:0000313" key="1">
    <source>
        <dbReference type="EMBL" id="RPA76325.1"/>
    </source>
</evidence>
<accession>A0A3N4HR64</accession>
<reference evidence="1 2" key="1">
    <citation type="journal article" date="2018" name="Nat. Ecol. Evol.">
        <title>Pezizomycetes genomes reveal the molecular basis of ectomycorrhizal truffle lifestyle.</title>
        <authorList>
            <person name="Murat C."/>
            <person name="Payen T."/>
            <person name="Noel B."/>
            <person name="Kuo A."/>
            <person name="Morin E."/>
            <person name="Chen J."/>
            <person name="Kohler A."/>
            <person name="Krizsan K."/>
            <person name="Balestrini R."/>
            <person name="Da Silva C."/>
            <person name="Montanini B."/>
            <person name="Hainaut M."/>
            <person name="Levati E."/>
            <person name="Barry K.W."/>
            <person name="Belfiori B."/>
            <person name="Cichocki N."/>
            <person name="Clum A."/>
            <person name="Dockter R.B."/>
            <person name="Fauchery L."/>
            <person name="Guy J."/>
            <person name="Iotti M."/>
            <person name="Le Tacon F."/>
            <person name="Lindquist E.A."/>
            <person name="Lipzen A."/>
            <person name="Malagnac F."/>
            <person name="Mello A."/>
            <person name="Molinier V."/>
            <person name="Miyauchi S."/>
            <person name="Poulain J."/>
            <person name="Riccioni C."/>
            <person name="Rubini A."/>
            <person name="Sitrit Y."/>
            <person name="Splivallo R."/>
            <person name="Traeger S."/>
            <person name="Wang M."/>
            <person name="Zifcakova L."/>
            <person name="Wipf D."/>
            <person name="Zambonelli A."/>
            <person name="Paolocci F."/>
            <person name="Nowrousian M."/>
            <person name="Ottonello S."/>
            <person name="Baldrian P."/>
            <person name="Spatafora J.W."/>
            <person name="Henrissat B."/>
            <person name="Nagy L.G."/>
            <person name="Aury J.M."/>
            <person name="Wincker P."/>
            <person name="Grigoriev I.V."/>
            <person name="Bonfante P."/>
            <person name="Martin F.M."/>
        </authorList>
    </citation>
    <scope>NUCLEOTIDE SEQUENCE [LARGE SCALE GENOMIC DNA]</scope>
    <source>
        <strain evidence="1 2">RN42</strain>
    </source>
</reference>
<dbReference type="EMBL" id="ML119747">
    <property type="protein sequence ID" value="RPA76325.1"/>
    <property type="molecule type" value="Genomic_DNA"/>
</dbReference>
<proteinExistence type="predicted"/>
<dbReference type="Proteomes" id="UP000275078">
    <property type="component" value="Unassembled WGS sequence"/>
</dbReference>
<gene>
    <name evidence="1" type="ORF">BJ508DRAFT_10087</name>
</gene>
<organism evidence="1 2">
    <name type="scientific">Ascobolus immersus RN42</name>
    <dbReference type="NCBI Taxonomy" id="1160509"/>
    <lineage>
        <taxon>Eukaryota</taxon>
        <taxon>Fungi</taxon>
        <taxon>Dikarya</taxon>
        <taxon>Ascomycota</taxon>
        <taxon>Pezizomycotina</taxon>
        <taxon>Pezizomycetes</taxon>
        <taxon>Pezizales</taxon>
        <taxon>Ascobolaceae</taxon>
        <taxon>Ascobolus</taxon>
    </lineage>
</organism>
<keyword evidence="2" id="KW-1185">Reference proteome</keyword>
<sequence>MESPIIHTLDSPCATPYPDVDPRRRMSFTPLDSLPGAHYDLNQSLFHGGEPKIFPEHAFPPLPIIEDLNSFLHAHGLSTHTRWFEDPHYMNYVAEVGGMTHPLALVTSYGPSSPTELEKKNAVLRSSLLFLTDVNEVYAVTHEMGGKPIGTLVPDERCGYDFEKGGEMGREGDGVGERILEFCGFLLGGEE</sequence>
<evidence type="ECO:0000313" key="2">
    <source>
        <dbReference type="Proteomes" id="UP000275078"/>
    </source>
</evidence>
<protein>
    <submittedName>
        <fullName evidence="1">Uncharacterized protein</fullName>
    </submittedName>
</protein>
<dbReference type="AlphaFoldDB" id="A0A3N4HR64"/>